<keyword evidence="6" id="KW-0677">Repeat</keyword>
<evidence type="ECO:0000256" key="2">
    <source>
        <dbReference type="ARBA" id="ARBA00008054"/>
    </source>
</evidence>
<evidence type="ECO:0000256" key="10">
    <source>
        <dbReference type="ARBA" id="ARBA00023037"/>
    </source>
</evidence>
<keyword evidence="8 16" id="KW-0130">Cell adhesion</keyword>
<dbReference type="GeneTree" id="ENSGT00940000158423"/>
<dbReference type="EMBL" id="AFYH01035411">
    <property type="status" value="NOT_ANNOTATED_CDS"/>
    <property type="molecule type" value="Genomic_DNA"/>
</dbReference>
<dbReference type="Gene3D" id="2.60.40.1530">
    <property type="entry name" value="ntegrin, alpha v. Chain A, domain 4"/>
    <property type="match status" value="1"/>
</dbReference>
<evidence type="ECO:0000256" key="8">
    <source>
        <dbReference type="ARBA" id="ARBA00022889"/>
    </source>
</evidence>
<dbReference type="FunCoup" id="H3BDH4">
    <property type="interactions" value="384"/>
</dbReference>
<evidence type="ECO:0000256" key="13">
    <source>
        <dbReference type="ARBA" id="ARBA00023170"/>
    </source>
</evidence>
<dbReference type="Pfam" id="PF01839">
    <property type="entry name" value="FG-GAP"/>
    <property type="match status" value="2"/>
</dbReference>
<keyword evidence="10 16" id="KW-0401">Integrin</keyword>
<dbReference type="GO" id="GO:0008305">
    <property type="term" value="C:integrin complex"/>
    <property type="evidence" value="ECO:0007669"/>
    <property type="project" value="InterPro"/>
</dbReference>
<dbReference type="SUPFAM" id="SSF53300">
    <property type="entry name" value="vWA-like"/>
    <property type="match status" value="1"/>
</dbReference>
<name>H3BDH4_LATCH</name>
<dbReference type="Pfam" id="PF08441">
    <property type="entry name" value="Integrin_A_Ig_1"/>
    <property type="match status" value="1"/>
</dbReference>
<dbReference type="EMBL" id="AFYH01035413">
    <property type="status" value="NOT_ANNOTATED_CDS"/>
    <property type="molecule type" value="Genomic_DNA"/>
</dbReference>
<dbReference type="PANTHER" id="PTHR23220:SF26">
    <property type="entry name" value="INTEGRIN ALPHA-10"/>
    <property type="match status" value="1"/>
</dbReference>
<keyword evidence="12" id="KW-1015">Disulfide bond</keyword>
<feature type="repeat" description="FG-GAP" evidence="15">
    <location>
        <begin position="477"/>
        <end position="539"/>
    </location>
</feature>
<evidence type="ECO:0000256" key="11">
    <source>
        <dbReference type="ARBA" id="ARBA00023136"/>
    </source>
</evidence>
<dbReference type="InterPro" id="IPR048286">
    <property type="entry name" value="Integrin_alpha_Ig-like_3"/>
</dbReference>
<dbReference type="Gene3D" id="2.60.40.1460">
    <property type="entry name" value="Integrin domains. Chain A, domain 2"/>
    <property type="match status" value="1"/>
</dbReference>
<dbReference type="Pfam" id="PF20806">
    <property type="entry name" value="Integrin_A_Ig_3"/>
    <property type="match status" value="1"/>
</dbReference>
<feature type="transmembrane region" description="Helical" evidence="16">
    <location>
        <begin position="1136"/>
        <end position="1160"/>
    </location>
</feature>
<keyword evidence="9 16" id="KW-1133">Transmembrane helix</keyword>
<evidence type="ECO:0000256" key="4">
    <source>
        <dbReference type="ARBA" id="ARBA00022723"/>
    </source>
</evidence>
<dbReference type="Pfam" id="PF20805">
    <property type="entry name" value="Integrin_A_Ig_2"/>
    <property type="match status" value="1"/>
</dbReference>
<keyword evidence="14" id="KW-0325">Glycoprotein</keyword>
<dbReference type="EMBL" id="AFYH01035410">
    <property type="status" value="NOT_ANNOTATED_CDS"/>
    <property type="molecule type" value="Genomic_DNA"/>
</dbReference>
<feature type="repeat" description="FG-GAP" evidence="15">
    <location>
        <begin position="602"/>
        <end position="662"/>
    </location>
</feature>
<keyword evidence="3 16" id="KW-0812">Transmembrane</keyword>
<dbReference type="InterPro" id="IPR002035">
    <property type="entry name" value="VWF_A"/>
</dbReference>
<dbReference type="InterPro" id="IPR013519">
    <property type="entry name" value="Int_alpha_beta-p"/>
</dbReference>
<dbReference type="SUPFAM" id="SSF69179">
    <property type="entry name" value="Integrin domains"/>
    <property type="match status" value="3"/>
</dbReference>
<dbReference type="EMBL" id="AFYH01035412">
    <property type="status" value="NOT_ANNOTATED_CDS"/>
    <property type="molecule type" value="Genomic_DNA"/>
</dbReference>
<evidence type="ECO:0000256" key="6">
    <source>
        <dbReference type="ARBA" id="ARBA00022737"/>
    </source>
</evidence>
<evidence type="ECO:0000256" key="12">
    <source>
        <dbReference type="ARBA" id="ARBA00023157"/>
    </source>
</evidence>
<dbReference type="PROSITE" id="PS00242">
    <property type="entry name" value="INTEGRIN_ALPHA"/>
    <property type="match status" value="1"/>
</dbReference>
<evidence type="ECO:0000256" key="7">
    <source>
        <dbReference type="ARBA" id="ARBA00022837"/>
    </source>
</evidence>
<dbReference type="EMBL" id="AFYH01035409">
    <property type="status" value="NOT_ANNOTATED_CDS"/>
    <property type="molecule type" value="Genomic_DNA"/>
</dbReference>
<reference evidence="19" key="1">
    <citation type="submission" date="2011-08" db="EMBL/GenBank/DDBJ databases">
        <title>The draft genome of Latimeria chalumnae.</title>
        <authorList>
            <person name="Di Palma F."/>
            <person name="Alfoldi J."/>
            <person name="Johnson J."/>
            <person name="Berlin A."/>
            <person name="Gnerre S."/>
            <person name="Jaffe D."/>
            <person name="MacCallum I."/>
            <person name="Young S."/>
            <person name="Walker B.J."/>
            <person name="Lander E."/>
            <person name="Lindblad-Toh K."/>
        </authorList>
    </citation>
    <scope>NUCLEOTIDE SEQUENCE [LARGE SCALE GENOMIC DNA]</scope>
    <source>
        <strain evidence="19">Wild caught</strain>
    </source>
</reference>
<dbReference type="InterPro" id="IPR032695">
    <property type="entry name" value="Integrin_dom_sf"/>
</dbReference>
<dbReference type="Ensembl" id="ENSLACT00000020083.1">
    <property type="protein sequence ID" value="ENSLACP00000019945.1"/>
    <property type="gene ID" value="ENSLACG00000017533.1"/>
</dbReference>
<dbReference type="CDD" id="cd01469">
    <property type="entry name" value="vWA_integrins_alpha_subunit"/>
    <property type="match status" value="1"/>
</dbReference>
<feature type="repeat" description="FG-GAP" evidence="15">
    <location>
        <begin position="26"/>
        <end position="84"/>
    </location>
</feature>
<evidence type="ECO:0000313" key="19">
    <source>
        <dbReference type="Proteomes" id="UP000008672"/>
    </source>
</evidence>
<dbReference type="eggNOG" id="KOG3637">
    <property type="taxonomic scope" value="Eukaryota"/>
</dbReference>
<gene>
    <name evidence="18" type="primary">ITGA10</name>
</gene>
<evidence type="ECO:0000259" key="17">
    <source>
        <dbReference type="PROSITE" id="PS50234"/>
    </source>
</evidence>
<dbReference type="SMART" id="SM00327">
    <property type="entry name" value="VWA"/>
    <property type="match status" value="1"/>
</dbReference>
<dbReference type="HOGENOM" id="CLU_004111_2_0_1"/>
<dbReference type="PROSITE" id="PS51470">
    <property type="entry name" value="FG_GAP"/>
    <property type="match status" value="4"/>
</dbReference>
<dbReference type="Pfam" id="PF00092">
    <property type="entry name" value="VWA"/>
    <property type="match status" value="1"/>
</dbReference>
<keyword evidence="4" id="KW-0479">Metal-binding</keyword>
<dbReference type="GO" id="GO:0033627">
    <property type="term" value="P:cell adhesion mediated by integrin"/>
    <property type="evidence" value="ECO:0007669"/>
    <property type="project" value="TreeGrafter"/>
</dbReference>
<dbReference type="InterPro" id="IPR000413">
    <property type="entry name" value="Integrin_alpha"/>
</dbReference>
<keyword evidence="13 16" id="KW-0675">Receptor</keyword>
<dbReference type="InterPro" id="IPR048285">
    <property type="entry name" value="Integrin_alpha_Ig-like_2"/>
</dbReference>
<dbReference type="SUPFAM" id="SSF69318">
    <property type="entry name" value="Integrin alpha N-terminal domain"/>
    <property type="match status" value="1"/>
</dbReference>
<dbReference type="GO" id="GO:0007229">
    <property type="term" value="P:integrin-mediated signaling pathway"/>
    <property type="evidence" value="ECO:0007669"/>
    <property type="project" value="UniProtKB-KW"/>
</dbReference>
<dbReference type="PRINTS" id="PR00453">
    <property type="entry name" value="VWFADOMAIN"/>
</dbReference>
<dbReference type="Gene3D" id="3.40.50.410">
    <property type="entry name" value="von Willebrand factor, type A domain"/>
    <property type="match status" value="1"/>
</dbReference>
<keyword evidence="5" id="KW-0732">Signal</keyword>
<organism evidence="18 19">
    <name type="scientific">Latimeria chalumnae</name>
    <name type="common">Coelacanth</name>
    <dbReference type="NCBI Taxonomy" id="7897"/>
    <lineage>
        <taxon>Eukaryota</taxon>
        <taxon>Metazoa</taxon>
        <taxon>Chordata</taxon>
        <taxon>Craniata</taxon>
        <taxon>Vertebrata</taxon>
        <taxon>Euteleostomi</taxon>
        <taxon>Coelacanthiformes</taxon>
        <taxon>Coelacanthidae</taxon>
        <taxon>Latimeria</taxon>
    </lineage>
</organism>
<feature type="domain" description="VWFA" evidence="17">
    <location>
        <begin position="169"/>
        <end position="353"/>
    </location>
</feature>
<evidence type="ECO:0000256" key="1">
    <source>
        <dbReference type="ARBA" id="ARBA00004479"/>
    </source>
</evidence>
<dbReference type="SMART" id="SM00191">
    <property type="entry name" value="Int_alpha"/>
    <property type="match status" value="5"/>
</dbReference>
<dbReference type="InterPro" id="IPR028994">
    <property type="entry name" value="Integrin_alpha_N"/>
</dbReference>
<accession>H3BDH4</accession>
<evidence type="ECO:0000313" key="18">
    <source>
        <dbReference type="Ensembl" id="ENSLACP00000019945.1"/>
    </source>
</evidence>
<dbReference type="InterPro" id="IPR018184">
    <property type="entry name" value="Integrin_alpha_C_CS"/>
</dbReference>
<sequence>MAIKLIKAINVFTFPTGLSDSFNIDVKRPRIFQGPKGAQFGYKVLPYEAEGQKWLLVGAPWDGTEDNRMGDVYKCTMGEETDSTCTKLNIDTKLGDSVLQNVSKQMKNTHFGMTLEDNKGDSFVACAPLWSQECGTSVFSTGICMALNETFQSKEIIAPTAQRCTTYMDIVIVLDGSNSIYPWYEVKNFLRNILNFYFFNPEGVAVVGVLQYGEVAVHEWSLKDYQTVKEVLAAAKNISRQKGQETRTAYAINMACTEAFSPERGAREGATKLMIVVTDGESHDGEELPQALAECEKRNVTRYAIAVLGHYIRRQQNPDSFINEIKYIASDPDEKYFFNVTDEAALNDIVDALGDRIFSLEGTGVPGYNTTSFELEMSQIGFSTHILEDGILFGTVGAYDWDGAVLKESKSGRVMPSRAAFEKEFPIQLKNHAAYLGYTVSSVRLRNRKLLYVAGAPRYRHKGKVILFDMTNDGNVTISQALTGEQIGSYFGSEVCPVDVDGDGFTDVLLVAAPMYLGSGNRETGRVHVYKIKRALFSSSGTLQTHKKSQDSRFGYSLAAIPDLNHDGFSDVAVGAPLEDNHRGAVYIYHGYQTTILPAYKQRISASGMNPTLRYFGRSVTGQMDLDGDGLMDLSVGAEGQAVMLSSRSIVQINVSVEFVPSSINVIQKNCQRGGKDSACVLSSVCFNVASHSPGVENSTVEILYNTTLDERKFTSRAIFDDNFQKHAQRVLEARVGKTTCSTLRFHVTDTADYLRPIAFSLQFRLNDSRGSSMLDQGYPTSTKKLIPFFKGCGEDDECVTDLLLQAKMDISGSRQNPYVIRSIKKRVLIEVTLENKKENAYNTSLRLFFSRNLLFASLAIKGDPQSKIECTALSSNTKICFVNYPVFRSLAKVTFTLEFEFSCSLLLNRVQVKLTANSDSTELDETRHDNSVHLFAVIRYEPELFISSESHLNRYEVHPSRAFTEGFGPEFKTSFKKKVQNLGCFPVSNLSVAVHLPAMAYGNSYFLSVSGILADNDSVVSCVLQNTTDMVRRNQSGVIPVHYEDLLHAERLNCSNSWCEVINCHLHKLEKNQEVAIGILRTLHDDFFRKAKFRSVRIISRLILGVKEPNLLLLGEATQHRESALEVIKPKLIPISLWILIGSIIGGLLLLALIIFILWKFGFFSRKTPEEERKEE</sequence>
<dbReference type="InterPro" id="IPR013649">
    <property type="entry name" value="Integrin_alpha_Ig-like_1"/>
</dbReference>
<reference evidence="18" key="2">
    <citation type="submission" date="2025-08" db="UniProtKB">
        <authorList>
            <consortium name="Ensembl"/>
        </authorList>
    </citation>
    <scope>IDENTIFICATION</scope>
</reference>
<dbReference type="GO" id="GO:0046872">
    <property type="term" value="F:metal ion binding"/>
    <property type="evidence" value="ECO:0007669"/>
    <property type="project" value="UniProtKB-KW"/>
</dbReference>
<dbReference type="GO" id="GO:0009897">
    <property type="term" value="C:external side of plasma membrane"/>
    <property type="evidence" value="ECO:0007669"/>
    <property type="project" value="TreeGrafter"/>
</dbReference>
<feature type="repeat" description="FG-GAP" evidence="15">
    <location>
        <begin position="540"/>
        <end position="598"/>
    </location>
</feature>
<keyword evidence="11 16" id="KW-0472">Membrane</keyword>
<dbReference type="Gene3D" id="2.130.10.130">
    <property type="entry name" value="Integrin alpha, N-terminal"/>
    <property type="match status" value="2"/>
</dbReference>
<evidence type="ECO:0000256" key="3">
    <source>
        <dbReference type="ARBA" id="ARBA00022692"/>
    </source>
</evidence>
<dbReference type="PRINTS" id="PR01185">
    <property type="entry name" value="INTEGRINA"/>
</dbReference>
<dbReference type="GO" id="GO:0098609">
    <property type="term" value="P:cell-cell adhesion"/>
    <property type="evidence" value="ECO:0007669"/>
    <property type="project" value="TreeGrafter"/>
</dbReference>
<evidence type="ECO:0000256" key="9">
    <source>
        <dbReference type="ARBA" id="ARBA00022989"/>
    </source>
</evidence>
<dbReference type="Gene3D" id="1.20.5.930">
    <property type="entry name" value="Bicelle-embedded integrin alpha(iib) transmembrane segment"/>
    <property type="match status" value="1"/>
</dbReference>
<dbReference type="OMA" id="IVGAYDW"/>
<keyword evidence="7" id="KW-0106">Calcium</keyword>
<reference evidence="18" key="3">
    <citation type="submission" date="2025-09" db="UniProtKB">
        <authorList>
            <consortium name="Ensembl"/>
        </authorList>
    </citation>
    <scope>IDENTIFICATION</scope>
</reference>
<dbReference type="Gene3D" id="2.60.40.1510">
    <property type="entry name" value="ntegrin, alpha v. Chain A, domain 3"/>
    <property type="match status" value="1"/>
</dbReference>
<dbReference type="Proteomes" id="UP000008672">
    <property type="component" value="Unassembled WGS sequence"/>
</dbReference>
<evidence type="ECO:0000256" key="14">
    <source>
        <dbReference type="ARBA" id="ARBA00023180"/>
    </source>
</evidence>
<dbReference type="InterPro" id="IPR013517">
    <property type="entry name" value="FG-GAP"/>
</dbReference>
<dbReference type="PROSITE" id="PS50234">
    <property type="entry name" value="VWFA"/>
    <property type="match status" value="1"/>
</dbReference>
<evidence type="ECO:0000256" key="5">
    <source>
        <dbReference type="ARBA" id="ARBA00022729"/>
    </source>
</evidence>
<protein>
    <submittedName>
        <fullName evidence="18">Integrin subunit alpha 10</fullName>
    </submittedName>
</protein>
<evidence type="ECO:0000256" key="16">
    <source>
        <dbReference type="RuleBase" id="RU003762"/>
    </source>
</evidence>
<proteinExistence type="inferred from homology"/>
<dbReference type="InParanoid" id="H3BDH4"/>
<dbReference type="InterPro" id="IPR036465">
    <property type="entry name" value="vWFA_dom_sf"/>
</dbReference>
<evidence type="ECO:0000256" key="15">
    <source>
        <dbReference type="PROSITE-ProRule" id="PRU00803"/>
    </source>
</evidence>
<dbReference type="GO" id="GO:0005178">
    <property type="term" value="F:integrin binding"/>
    <property type="evidence" value="ECO:0007669"/>
    <property type="project" value="TreeGrafter"/>
</dbReference>
<keyword evidence="19" id="KW-1185">Reference proteome</keyword>
<comment type="similarity">
    <text evidence="2 16">Belongs to the integrin alpha chain family.</text>
</comment>
<comment type="subcellular location">
    <subcellularLocation>
        <location evidence="1 16">Membrane</location>
        <topology evidence="1 16">Single-pass type I membrane protein</topology>
    </subcellularLocation>
</comment>
<dbReference type="STRING" id="7897.ENSLACP00000019945"/>
<dbReference type="PANTHER" id="PTHR23220">
    <property type="entry name" value="INTEGRIN ALPHA"/>
    <property type="match status" value="1"/>
</dbReference>
<dbReference type="GO" id="GO:0007160">
    <property type="term" value="P:cell-matrix adhesion"/>
    <property type="evidence" value="ECO:0007669"/>
    <property type="project" value="TreeGrafter"/>
</dbReference>
<dbReference type="AlphaFoldDB" id="H3BDH4"/>